<organism evidence="23">
    <name type="scientific">Sarcoptes scabiei</name>
    <name type="common">Itch mite</name>
    <name type="synonym">Acarus scabiei</name>
    <dbReference type="NCBI Taxonomy" id="52283"/>
    <lineage>
        <taxon>Eukaryota</taxon>
        <taxon>Metazoa</taxon>
        <taxon>Ecdysozoa</taxon>
        <taxon>Arthropoda</taxon>
        <taxon>Chelicerata</taxon>
        <taxon>Arachnida</taxon>
        <taxon>Acari</taxon>
        <taxon>Acariformes</taxon>
        <taxon>Sarcoptiformes</taxon>
        <taxon>Astigmata</taxon>
        <taxon>Psoroptidia</taxon>
        <taxon>Sarcoptoidea</taxon>
        <taxon>Sarcoptidae</taxon>
        <taxon>Sarcoptinae</taxon>
        <taxon>Sarcoptes</taxon>
    </lineage>
</organism>
<keyword evidence="15" id="KW-0458">Lysosome</keyword>
<feature type="region of interest" description="Disordered" evidence="21">
    <location>
        <begin position="1"/>
        <end position="49"/>
    </location>
</feature>
<dbReference type="SMART" id="SM00184">
    <property type="entry name" value="RING"/>
    <property type="match status" value="1"/>
</dbReference>
<protein>
    <recommendedName>
        <fullName evidence="17">E3 ubiquitin-protein ligase ZNRF1</fullName>
        <ecNumber evidence="6">2.3.2.27</ecNumber>
    </recommendedName>
    <alternativeName>
        <fullName evidence="18">RING-type E3 ubiquitin transferase ZNRF1</fullName>
    </alternativeName>
    <alternativeName>
        <fullName evidence="19">Zinc/RING finger protein 1</fullName>
    </alternativeName>
</protein>
<evidence type="ECO:0000256" key="14">
    <source>
        <dbReference type="ARBA" id="ARBA00023136"/>
    </source>
</evidence>
<evidence type="ECO:0000313" key="25">
    <source>
        <dbReference type="Proteomes" id="UP000070412"/>
    </source>
</evidence>
<comment type="pathway">
    <text evidence="5">Protein modification; protein ubiquitination.</text>
</comment>
<feature type="region of interest" description="Disordered" evidence="21">
    <location>
        <begin position="75"/>
        <end position="101"/>
    </location>
</feature>
<evidence type="ECO:0000256" key="16">
    <source>
        <dbReference type="ARBA" id="ARBA00023288"/>
    </source>
</evidence>
<keyword evidence="9" id="KW-0479">Metal-binding</keyword>
<name>A0A834R9N7_SARSC</name>
<dbReference type="GO" id="GO:0061630">
    <property type="term" value="F:ubiquitin protein ligase activity"/>
    <property type="evidence" value="ECO:0007669"/>
    <property type="project" value="UniProtKB-EC"/>
</dbReference>
<gene>
    <name evidence="23" type="ORF">SSS_7152</name>
</gene>
<evidence type="ECO:0000256" key="7">
    <source>
        <dbReference type="ARBA" id="ARBA00022679"/>
    </source>
</evidence>
<evidence type="ECO:0000259" key="22">
    <source>
        <dbReference type="PROSITE" id="PS50089"/>
    </source>
</evidence>
<reference evidence="24" key="3">
    <citation type="submission" date="2022-06" db="UniProtKB">
        <authorList>
            <consortium name="EnsemblMetazoa"/>
        </authorList>
    </citation>
    <scope>IDENTIFICATION</scope>
</reference>
<evidence type="ECO:0000256" key="11">
    <source>
        <dbReference type="ARBA" id="ARBA00022771"/>
    </source>
</evidence>
<evidence type="ECO:0000313" key="23">
    <source>
        <dbReference type="EMBL" id="KAF7492685.1"/>
    </source>
</evidence>
<feature type="compositionally biased region" description="Low complexity" evidence="21">
    <location>
        <begin position="85"/>
        <end position="101"/>
    </location>
</feature>
<feature type="compositionally biased region" description="Polar residues" evidence="21">
    <location>
        <begin position="1"/>
        <end position="29"/>
    </location>
</feature>
<evidence type="ECO:0000256" key="13">
    <source>
        <dbReference type="ARBA" id="ARBA00022833"/>
    </source>
</evidence>
<dbReference type="PANTHER" id="PTHR46661">
    <property type="entry name" value="E3 UBIQUITIN-PROTEIN LIGASE ZNRF1-LIKE PROTEIN"/>
    <property type="match status" value="1"/>
</dbReference>
<keyword evidence="11 20" id="KW-0863">Zinc-finger</keyword>
<dbReference type="InterPro" id="IPR051878">
    <property type="entry name" value="ZNRF_ubiq-protein_ligase"/>
</dbReference>
<evidence type="ECO:0000256" key="20">
    <source>
        <dbReference type="PROSITE-ProRule" id="PRU00175"/>
    </source>
</evidence>
<evidence type="ECO:0000256" key="9">
    <source>
        <dbReference type="ARBA" id="ARBA00022723"/>
    </source>
</evidence>
<dbReference type="InterPro" id="IPR013083">
    <property type="entry name" value="Znf_RING/FYVE/PHD"/>
</dbReference>
<comment type="catalytic activity">
    <reaction evidence="1">
        <text>S-ubiquitinyl-[E2 ubiquitin-conjugating enzyme]-L-cysteine + [acceptor protein]-L-lysine = [E2 ubiquitin-conjugating enzyme]-L-cysteine + N(6)-ubiquitinyl-[acceptor protein]-L-lysine.</text>
        <dbReference type="EC" id="2.3.2.27"/>
    </reaction>
</comment>
<evidence type="ECO:0000256" key="21">
    <source>
        <dbReference type="SAM" id="MobiDB-lite"/>
    </source>
</evidence>
<evidence type="ECO:0000256" key="4">
    <source>
        <dbReference type="ARBA" id="ARBA00004371"/>
    </source>
</evidence>
<evidence type="ECO:0000256" key="17">
    <source>
        <dbReference type="ARBA" id="ARBA00040227"/>
    </source>
</evidence>
<evidence type="ECO:0000256" key="12">
    <source>
        <dbReference type="ARBA" id="ARBA00022786"/>
    </source>
</evidence>
<dbReference type="AlphaFoldDB" id="A0A834R9N7"/>
<keyword evidence="13" id="KW-0862">Zinc</keyword>
<evidence type="ECO:0000256" key="3">
    <source>
        <dbReference type="ARBA" id="ARBA00004177"/>
    </source>
</evidence>
<dbReference type="PROSITE" id="PS50089">
    <property type="entry name" value="ZF_RING_2"/>
    <property type="match status" value="1"/>
</dbReference>
<comment type="subcellular location">
    <subcellularLocation>
        <location evidence="3">Endosome</location>
    </subcellularLocation>
    <subcellularLocation>
        <location evidence="4">Lysosome</location>
    </subcellularLocation>
    <subcellularLocation>
        <location evidence="2">Membrane</location>
        <topology evidence="2">Peripheral membrane protein</topology>
    </subcellularLocation>
</comment>
<evidence type="ECO:0000256" key="6">
    <source>
        <dbReference type="ARBA" id="ARBA00012483"/>
    </source>
</evidence>
<sequence>MGLKQSTATSPSRIASSTDDDNATVNSFASPFGSGPRISGPRPIDTSETNDLAVIERDWRQRARSLTAVLTGVGDHLQNRPAGPPSAIIQPSSSSSATTRHSSAINFSSSRAHDDEDFFSFTSPHSLPLQFLQYNFNHFKCLFCSKVINQDDIDCHLLMCITNQLNYNEDILTEDKGECVICLEEMLKGSKIARLPCLCIYHKACIDAWFNVNRSCPEHPID</sequence>
<dbReference type="GO" id="GO:0043161">
    <property type="term" value="P:proteasome-mediated ubiquitin-dependent protein catabolic process"/>
    <property type="evidence" value="ECO:0007669"/>
    <property type="project" value="TreeGrafter"/>
</dbReference>
<evidence type="ECO:0000256" key="8">
    <source>
        <dbReference type="ARBA" id="ARBA00022707"/>
    </source>
</evidence>
<dbReference type="GO" id="GO:0005764">
    <property type="term" value="C:lysosome"/>
    <property type="evidence" value="ECO:0007669"/>
    <property type="project" value="UniProtKB-SubCell"/>
</dbReference>
<evidence type="ECO:0000313" key="24">
    <source>
        <dbReference type="EnsemblMetazoa" id="KAF7492685.1"/>
    </source>
</evidence>
<evidence type="ECO:0000256" key="1">
    <source>
        <dbReference type="ARBA" id="ARBA00000900"/>
    </source>
</evidence>
<evidence type="ECO:0000256" key="5">
    <source>
        <dbReference type="ARBA" id="ARBA00004906"/>
    </source>
</evidence>
<dbReference type="EMBL" id="WVUK01000056">
    <property type="protein sequence ID" value="KAF7492685.1"/>
    <property type="molecule type" value="Genomic_DNA"/>
</dbReference>
<dbReference type="GO" id="GO:0005768">
    <property type="term" value="C:endosome"/>
    <property type="evidence" value="ECO:0007669"/>
    <property type="project" value="UniProtKB-SubCell"/>
</dbReference>
<keyword evidence="25" id="KW-1185">Reference proteome</keyword>
<dbReference type="EC" id="2.3.2.27" evidence="6"/>
<dbReference type="FunFam" id="3.30.40.10:FF:000235">
    <property type="entry name" value="E3 ubiquitin-protein ligase ZNRF1"/>
    <property type="match status" value="1"/>
</dbReference>
<proteinExistence type="predicted"/>
<keyword evidence="8" id="KW-0519">Myristate</keyword>
<dbReference type="InterPro" id="IPR001841">
    <property type="entry name" value="Znf_RING"/>
</dbReference>
<dbReference type="Proteomes" id="UP000070412">
    <property type="component" value="Unassembled WGS sequence"/>
</dbReference>
<evidence type="ECO:0000256" key="18">
    <source>
        <dbReference type="ARBA" id="ARBA00042177"/>
    </source>
</evidence>
<dbReference type="Pfam" id="PF13639">
    <property type="entry name" value="zf-RING_2"/>
    <property type="match status" value="1"/>
</dbReference>
<feature type="domain" description="RING-type" evidence="22">
    <location>
        <begin position="179"/>
        <end position="219"/>
    </location>
</feature>
<reference evidence="25" key="1">
    <citation type="journal article" date="2020" name="PLoS Negl. Trop. Dis.">
        <title>High-quality nuclear genome for Sarcoptes scabiei-A critical resource for a neglected parasite.</title>
        <authorList>
            <person name="Korhonen P.K."/>
            <person name="Gasser R.B."/>
            <person name="Ma G."/>
            <person name="Wang T."/>
            <person name="Stroehlein A.J."/>
            <person name="Young N.D."/>
            <person name="Ang C.S."/>
            <person name="Fernando D.D."/>
            <person name="Lu H.C."/>
            <person name="Taylor S."/>
            <person name="Reynolds S.L."/>
            <person name="Mofiz E."/>
            <person name="Najaraj S.H."/>
            <person name="Gowda H."/>
            <person name="Madugundu A."/>
            <person name="Renuse S."/>
            <person name="Holt D."/>
            <person name="Pandey A."/>
            <person name="Papenfuss A.T."/>
            <person name="Fischer K."/>
        </authorList>
    </citation>
    <scope>NUCLEOTIDE SEQUENCE [LARGE SCALE GENOMIC DNA]</scope>
</reference>
<keyword evidence="10" id="KW-0967">Endosome</keyword>
<evidence type="ECO:0000256" key="15">
    <source>
        <dbReference type="ARBA" id="ARBA00023228"/>
    </source>
</evidence>
<dbReference type="GO" id="GO:0016020">
    <property type="term" value="C:membrane"/>
    <property type="evidence" value="ECO:0007669"/>
    <property type="project" value="UniProtKB-SubCell"/>
</dbReference>
<keyword evidence="14" id="KW-0472">Membrane</keyword>
<accession>A0A834R9N7</accession>
<dbReference type="GO" id="GO:0008270">
    <property type="term" value="F:zinc ion binding"/>
    <property type="evidence" value="ECO:0007669"/>
    <property type="project" value="UniProtKB-KW"/>
</dbReference>
<dbReference type="Gene3D" id="3.30.40.10">
    <property type="entry name" value="Zinc/RING finger domain, C3HC4 (zinc finger)"/>
    <property type="match status" value="1"/>
</dbReference>
<dbReference type="SUPFAM" id="SSF57850">
    <property type="entry name" value="RING/U-box"/>
    <property type="match status" value="1"/>
</dbReference>
<dbReference type="OrthoDB" id="10057496at2759"/>
<reference evidence="23" key="2">
    <citation type="submission" date="2020-01" db="EMBL/GenBank/DDBJ databases">
        <authorList>
            <person name="Korhonen P.K.K."/>
            <person name="Guangxu M.G."/>
            <person name="Wang T.W."/>
            <person name="Stroehlein A.J.S."/>
            <person name="Young N.D."/>
            <person name="Ang C.-S.A."/>
            <person name="Fernando D.W.F."/>
            <person name="Lu H.L."/>
            <person name="Taylor S.T."/>
            <person name="Ehtesham M.E.M."/>
            <person name="Najaraj S.H.N."/>
            <person name="Harsha G.H.G."/>
            <person name="Madugundu A.M."/>
            <person name="Renuse S.R."/>
            <person name="Holt D.H."/>
            <person name="Pandey A.P."/>
            <person name="Papenfuss A.P."/>
            <person name="Gasser R.B.G."/>
            <person name="Fischer K.F."/>
        </authorList>
    </citation>
    <scope>NUCLEOTIDE SEQUENCE</scope>
    <source>
        <strain evidence="23">SSS_KF_BRIS2020</strain>
    </source>
</reference>
<evidence type="ECO:0000256" key="19">
    <source>
        <dbReference type="ARBA" id="ARBA00042305"/>
    </source>
</evidence>
<keyword evidence="12" id="KW-0833">Ubl conjugation pathway</keyword>
<dbReference type="GO" id="GO:0070936">
    <property type="term" value="P:protein K48-linked ubiquitination"/>
    <property type="evidence" value="ECO:0007669"/>
    <property type="project" value="TreeGrafter"/>
</dbReference>
<keyword evidence="16" id="KW-0449">Lipoprotein</keyword>
<dbReference type="EnsemblMetazoa" id="SSS_7152s_mrna">
    <property type="protein sequence ID" value="KAF7492685.1"/>
    <property type="gene ID" value="SSS_7152"/>
</dbReference>
<keyword evidence="7" id="KW-0808">Transferase</keyword>
<dbReference type="PANTHER" id="PTHR46661:SF4">
    <property type="entry name" value="RING-TYPE DOMAIN-CONTAINING PROTEIN"/>
    <property type="match status" value="1"/>
</dbReference>
<evidence type="ECO:0000256" key="10">
    <source>
        <dbReference type="ARBA" id="ARBA00022753"/>
    </source>
</evidence>
<evidence type="ECO:0000256" key="2">
    <source>
        <dbReference type="ARBA" id="ARBA00004170"/>
    </source>
</evidence>